<evidence type="ECO:0000313" key="1">
    <source>
        <dbReference type="EMBL" id="TDD46763.1"/>
    </source>
</evidence>
<organism evidence="1 2">
    <name type="scientific">Kribbella antibiotica</name>
    <dbReference type="NCBI Taxonomy" id="190195"/>
    <lineage>
        <taxon>Bacteria</taxon>
        <taxon>Bacillati</taxon>
        <taxon>Actinomycetota</taxon>
        <taxon>Actinomycetes</taxon>
        <taxon>Propionibacteriales</taxon>
        <taxon>Kribbellaceae</taxon>
        <taxon>Kribbella</taxon>
    </lineage>
</organism>
<reference evidence="1 2" key="1">
    <citation type="submission" date="2019-03" db="EMBL/GenBank/DDBJ databases">
        <title>Draft genome sequences of novel Actinobacteria.</title>
        <authorList>
            <person name="Sahin N."/>
            <person name="Ay H."/>
            <person name="Saygin H."/>
        </authorList>
    </citation>
    <scope>NUCLEOTIDE SEQUENCE [LARGE SCALE GENOMIC DNA]</scope>
    <source>
        <strain evidence="1 2">JCM 13523</strain>
    </source>
</reference>
<dbReference type="OrthoDB" id="9810066at2"/>
<proteinExistence type="predicted"/>
<dbReference type="SUPFAM" id="SSF159501">
    <property type="entry name" value="EreA/ChaN-like"/>
    <property type="match status" value="1"/>
</dbReference>
<dbReference type="CDD" id="cd14728">
    <property type="entry name" value="Ere-like"/>
    <property type="match status" value="1"/>
</dbReference>
<dbReference type="GO" id="GO:0046677">
    <property type="term" value="P:response to antibiotic"/>
    <property type="evidence" value="ECO:0007669"/>
    <property type="project" value="InterPro"/>
</dbReference>
<evidence type="ECO:0000313" key="2">
    <source>
        <dbReference type="Proteomes" id="UP000295124"/>
    </source>
</evidence>
<dbReference type="Gene3D" id="1.20.1440.30">
    <property type="entry name" value="Biosynthetic Protein domain"/>
    <property type="match status" value="1"/>
</dbReference>
<accession>A0A4R4YNY7</accession>
<dbReference type="InterPro" id="IPR052036">
    <property type="entry name" value="Hydrolase/PRTase-associated"/>
</dbReference>
<dbReference type="Pfam" id="PF05139">
    <property type="entry name" value="Erythro_esteras"/>
    <property type="match status" value="1"/>
</dbReference>
<dbReference type="InterPro" id="IPR014622">
    <property type="entry name" value="UCP036794_erythomycin"/>
</dbReference>
<dbReference type="InterPro" id="IPR007815">
    <property type="entry name" value="Emycin_Estase"/>
</dbReference>
<dbReference type="EMBL" id="SMKX01000166">
    <property type="protein sequence ID" value="TDD46763.1"/>
    <property type="molecule type" value="Genomic_DNA"/>
</dbReference>
<dbReference type="Gene3D" id="3.40.1660.10">
    <property type="entry name" value="EreA-like (biosynthetic domain)"/>
    <property type="match status" value="1"/>
</dbReference>
<sequence>MDSLLRLLAVKPRLLALGEPTHQENDLLRVRNGLFRELVEQEGYRAIALESDCLMGLVVDDYVTQGVGELDEVMARGFSHEWGGLAGNRELVEWMRAFNEGREDPVRFAGFDGPLEITGPASPRQVFTTLHTYLATWLDADLLPCTADALDALLGSDERWINPDTMMDPTQSIGRTPEADRLQLLAGELTALADTQAPYLIAQASREAWDRARLYARTCSGLMRYHYWMADTSDRRIARLLAQRDLMMAENLLDLVDRGPTLVFAHNSHLQREQSTLNMAGANHNWWSAGALVNARLGQDYAFFATALGTMRHHEVDTPPADTIEGVLYTQDHQLVDPKALTGPLKPRVSPWFGYAALHPDHLPSIDGIVFVKDVNPS</sequence>
<dbReference type="PIRSF" id="PIRSF036794">
    <property type="entry name" value="UCP_erythr_ester"/>
    <property type="match status" value="1"/>
</dbReference>
<dbReference type="PANTHER" id="PTHR31299">
    <property type="entry name" value="ESTERASE, PUTATIVE (AFU_ORTHOLOGUE AFUA_1G05850)-RELATED"/>
    <property type="match status" value="1"/>
</dbReference>
<dbReference type="Gene3D" id="3.30.1870.10">
    <property type="entry name" value="EreA-like, domain 2"/>
    <property type="match status" value="1"/>
</dbReference>
<dbReference type="AlphaFoldDB" id="A0A4R4YNY7"/>
<dbReference type="Proteomes" id="UP000295124">
    <property type="component" value="Unassembled WGS sequence"/>
</dbReference>
<name>A0A4R4YNY7_9ACTN</name>
<comment type="caution">
    <text evidence="1">The sequence shown here is derived from an EMBL/GenBank/DDBJ whole genome shotgun (WGS) entry which is preliminary data.</text>
</comment>
<keyword evidence="2" id="KW-1185">Reference proteome</keyword>
<dbReference type="PANTHER" id="PTHR31299:SF0">
    <property type="entry name" value="ESTERASE, PUTATIVE (AFU_ORTHOLOGUE AFUA_1G05850)-RELATED"/>
    <property type="match status" value="1"/>
</dbReference>
<dbReference type="RefSeq" id="WP_132175727.1">
    <property type="nucleotide sequence ID" value="NZ_SMKX01000166.1"/>
</dbReference>
<gene>
    <name evidence="1" type="ORF">E1263_35970</name>
</gene>
<protein>
    <submittedName>
        <fullName evidence="1">Erythromycin esterase family protein</fullName>
    </submittedName>
</protein>